<evidence type="ECO:0000256" key="2">
    <source>
        <dbReference type="ARBA" id="ARBA00009316"/>
    </source>
</evidence>
<dbReference type="GO" id="GO:1902017">
    <property type="term" value="P:regulation of cilium assembly"/>
    <property type="evidence" value="ECO:0007669"/>
    <property type="project" value="TreeGrafter"/>
</dbReference>
<feature type="compositionally biased region" description="Basic and acidic residues" evidence="7">
    <location>
        <begin position="67"/>
        <end position="77"/>
    </location>
</feature>
<proteinExistence type="inferred from homology"/>
<feature type="region of interest" description="Disordered" evidence="7">
    <location>
        <begin position="1"/>
        <end position="80"/>
    </location>
</feature>
<gene>
    <name evidence="8" type="ORF">V1264_006558</name>
</gene>
<sequence>MMKRVKKPKSAASTNGMANRRPRSTRRAVPTSTTARARSSSPKSGPWVPAPGKATRGSRITWQSPTHRMDLQDRGDLSTEEEDAVHGQMKQYEDKIDTLMSHVGTLKNEVELQRALHELDAREDLLDTSHRTIEKQEATLHTIEAELSDREKENYLLRKSVDITKFTYTSGPPLSQDELEEDSDFLPGDFPQEDFPQGDSPYGAQGENQMNALALSTLQSEKEHLNHEREQLMKKLIEVEMDGQAAQQHVRELRDVIRRLREDNRLSMSSVESVRLAKLKEAFFEKMADFEATNRALRRLLRAHHRSEGEAARLAEQRELLLRKAADGDVLNERLHLELRDRDRVIEELRTQVVAQREESMALSNLQDSLEATRAHLQKQLRQKEGDCNRMAVQIRTIEGQLAQSKIEMDHLQDLVNTAKQRADNDKEALKKATRAQKQRAERGEGELERMRGQLMEKDGLVNELTAQLSIACSRLEKESLQKEHAEVQRSALEKRIEELEALVDRVEDNSKAQIESLTARLHDKAADLTTLKLENERLKSTAITTETRLSTLEEEASRLRESVKQYEQLTGEYKGQMDRSRREADDSMVLLEEHQKETSRLHHSSEVELEKVKTRLHQRLQELEPLPDLLRTTELRLHEANEKLLAYERRNTENTKLIAELTAKFENRGEAVDSLRSKFSDSQEESRLMHAKMDATDRRLKELDDVNKELVAQVARKDEALHQLNLRLEEKGRESGVLTRQLENALSDLRQQQDNVRDRFASKERTYQSRIADLESQLSQARAEIARIKREKEENERKFNSRLFDLKDRLEQSHSTNRSMQNYVQFLKNSYANVFGETAPYGPSPLKPTLP</sequence>
<feature type="coiled-coil region" evidence="6">
    <location>
        <begin position="476"/>
        <end position="598"/>
    </location>
</feature>
<evidence type="ECO:0000256" key="5">
    <source>
        <dbReference type="ARBA" id="ARBA00023212"/>
    </source>
</evidence>
<name>A0AAN9AXB3_9CAEN</name>
<dbReference type="Proteomes" id="UP001374579">
    <property type="component" value="Unassembled WGS sequence"/>
</dbReference>
<feature type="coiled-coil region" evidence="6">
    <location>
        <begin position="215"/>
        <end position="263"/>
    </location>
</feature>
<evidence type="ECO:0000256" key="7">
    <source>
        <dbReference type="SAM" id="MobiDB-lite"/>
    </source>
</evidence>
<keyword evidence="4 6" id="KW-0175">Coiled coil</keyword>
<feature type="compositionally biased region" description="Low complexity" evidence="7">
    <location>
        <begin position="27"/>
        <end position="42"/>
    </location>
</feature>
<comment type="similarity">
    <text evidence="2">Belongs to the ODF2 family.</text>
</comment>
<comment type="subcellular location">
    <subcellularLocation>
        <location evidence="1">Cytoplasm</location>
        <location evidence="1">Cytoskeleton</location>
        <location evidence="1">Microtubule organizing center</location>
        <location evidence="1">Centrosome</location>
    </subcellularLocation>
</comment>
<evidence type="ECO:0000256" key="4">
    <source>
        <dbReference type="ARBA" id="ARBA00023054"/>
    </source>
</evidence>
<keyword evidence="3" id="KW-0963">Cytoplasm</keyword>
<dbReference type="AlphaFoldDB" id="A0AAN9AXB3"/>
<evidence type="ECO:0000313" key="8">
    <source>
        <dbReference type="EMBL" id="KAK7095100.1"/>
    </source>
</evidence>
<accession>A0AAN9AXB3</accession>
<evidence type="ECO:0000313" key="9">
    <source>
        <dbReference type="Proteomes" id="UP001374579"/>
    </source>
</evidence>
<dbReference type="PANTHER" id="PTHR23162:SF10">
    <property type="entry name" value="FI13205P"/>
    <property type="match status" value="1"/>
</dbReference>
<dbReference type="PANTHER" id="PTHR23162">
    <property type="entry name" value="OUTER DENSE FIBER OF SPERM TAILS 2"/>
    <property type="match status" value="1"/>
</dbReference>
<feature type="coiled-coil region" evidence="6">
    <location>
        <begin position="694"/>
        <end position="799"/>
    </location>
</feature>
<comment type="caution">
    <text evidence="8">The sequence shown here is derived from an EMBL/GenBank/DDBJ whole genome shotgun (WGS) entry which is preliminary data.</text>
</comment>
<evidence type="ECO:0000256" key="3">
    <source>
        <dbReference type="ARBA" id="ARBA00022490"/>
    </source>
</evidence>
<protein>
    <recommendedName>
        <fullName evidence="10">Outer dense fiber protein 2</fullName>
    </recommendedName>
</protein>
<evidence type="ECO:0000256" key="6">
    <source>
        <dbReference type="SAM" id="Coils"/>
    </source>
</evidence>
<feature type="coiled-coil region" evidence="6">
    <location>
        <begin position="363"/>
        <end position="440"/>
    </location>
</feature>
<feature type="region of interest" description="Disordered" evidence="7">
    <location>
        <begin position="168"/>
        <end position="204"/>
    </location>
</feature>
<evidence type="ECO:0000256" key="1">
    <source>
        <dbReference type="ARBA" id="ARBA00004300"/>
    </source>
</evidence>
<dbReference type="EMBL" id="JBAMIC010000018">
    <property type="protein sequence ID" value="KAK7095100.1"/>
    <property type="molecule type" value="Genomic_DNA"/>
</dbReference>
<dbReference type="GO" id="GO:0005813">
    <property type="term" value="C:centrosome"/>
    <property type="evidence" value="ECO:0007669"/>
    <property type="project" value="UniProtKB-SubCell"/>
</dbReference>
<reference evidence="8 9" key="1">
    <citation type="submission" date="2024-02" db="EMBL/GenBank/DDBJ databases">
        <title>Chromosome-scale genome assembly of the rough periwinkle Littorina saxatilis.</title>
        <authorList>
            <person name="De Jode A."/>
            <person name="Faria R."/>
            <person name="Formenti G."/>
            <person name="Sims Y."/>
            <person name="Smith T.P."/>
            <person name="Tracey A."/>
            <person name="Wood J.M.D."/>
            <person name="Zagrodzka Z.B."/>
            <person name="Johannesson K."/>
            <person name="Butlin R.K."/>
            <person name="Leder E.H."/>
        </authorList>
    </citation>
    <scope>NUCLEOTIDE SEQUENCE [LARGE SCALE GENOMIC DNA]</scope>
    <source>
        <strain evidence="8">Snail1</strain>
        <tissue evidence="8">Muscle</tissue>
    </source>
</reference>
<dbReference type="InterPro" id="IPR026099">
    <property type="entry name" value="Odf2-rel"/>
</dbReference>
<organism evidence="8 9">
    <name type="scientific">Littorina saxatilis</name>
    <dbReference type="NCBI Taxonomy" id="31220"/>
    <lineage>
        <taxon>Eukaryota</taxon>
        <taxon>Metazoa</taxon>
        <taxon>Spiralia</taxon>
        <taxon>Lophotrochozoa</taxon>
        <taxon>Mollusca</taxon>
        <taxon>Gastropoda</taxon>
        <taxon>Caenogastropoda</taxon>
        <taxon>Littorinimorpha</taxon>
        <taxon>Littorinoidea</taxon>
        <taxon>Littorinidae</taxon>
        <taxon>Littorina</taxon>
    </lineage>
</organism>
<evidence type="ECO:0008006" key="10">
    <source>
        <dbReference type="Google" id="ProtNLM"/>
    </source>
</evidence>
<keyword evidence="9" id="KW-1185">Reference proteome</keyword>
<keyword evidence="5" id="KW-0206">Cytoskeleton</keyword>